<keyword evidence="3" id="KW-0963">Cytoplasm</keyword>
<dbReference type="GO" id="GO:0005856">
    <property type="term" value="C:cytoskeleton"/>
    <property type="evidence" value="ECO:0007669"/>
    <property type="project" value="InterPro"/>
</dbReference>
<feature type="domain" description="MyTH4" evidence="8">
    <location>
        <begin position="866"/>
        <end position="1021"/>
    </location>
</feature>
<feature type="region of interest" description="Disordered" evidence="6">
    <location>
        <begin position="784"/>
        <end position="813"/>
    </location>
</feature>
<dbReference type="GO" id="GO:0003779">
    <property type="term" value="F:actin binding"/>
    <property type="evidence" value="ECO:0007669"/>
    <property type="project" value="UniProtKB-KW"/>
</dbReference>
<evidence type="ECO:0000313" key="10">
    <source>
        <dbReference type="Proteomes" id="UP001187531"/>
    </source>
</evidence>
<dbReference type="GO" id="GO:0071944">
    <property type="term" value="C:cell periphery"/>
    <property type="evidence" value="ECO:0007669"/>
    <property type="project" value="UniProtKB-ARBA"/>
</dbReference>
<dbReference type="PANTHER" id="PTHR22692">
    <property type="entry name" value="MYOSIN VII, XV"/>
    <property type="match status" value="1"/>
</dbReference>
<dbReference type="InterPro" id="IPR038185">
    <property type="entry name" value="MyTH4_dom_sf"/>
</dbReference>
<dbReference type="InterPro" id="IPR000299">
    <property type="entry name" value="FERM_domain"/>
</dbReference>
<evidence type="ECO:0000256" key="1">
    <source>
        <dbReference type="ARBA" id="ARBA00004496"/>
    </source>
</evidence>
<proteinExistence type="inferred from homology"/>
<dbReference type="SMART" id="SM00139">
    <property type="entry name" value="MyTH4"/>
    <property type="match status" value="1"/>
</dbReference>
<dbReference type="Gene3D" id="3.10.20.90">
    <property type="entry name" value="Phosphatidylinositol 3-kinase Catalytic Subunit, Chain A, domain 1"/>
    <property type="match status" value="1"/>
</dbReference>
<comment type="caution">
    <text evidence="9">The sequence shown here is derived from an EMBL/GenBank/DDBJ whole genome shotgun (WGS) entry which is preliminary data.</text>
</comment>
<dbReference type="Gene3D" id="2.30.29.30">
    <property type="entry name" value="Pleckstrin-homology domain (PH domain)/Phosphotyrosine-binding domain (PTB)"/>
    <property type="match status" value="1"/>
</dbReference>
<dbReference type="SUPFAM" id="SSF50729">
    <property type="entry name" value="PH domain-like"/>
    <property type="match status" value="1"/>
</dbReference>
<evidence type="ECO:0000313" key="9">
    <source>
        <dbReference type="EMBL" id="KAK2711001.1"/>
    </source>
</evidence>
<dbReference type="EMBL" id="JAVRJZ010000016">
    <property type="protein sequence ID" value="KAK2711001.1"/>
    <property type="molecule type" value="Genomic_DNA"/>
</dbReference>
<feature type="domain" description="FERM" evidence="7">
    <location>
        <begin position="1026"/>
        <end position="1333"/>
    </location>
</feature>
<dbReference type="SUPFAM" id="SSF47031">
    <property type="entry name" value="Second domain of FERM"/>
    <property type="match status" value="1"/>
</dbReference>
<dbReference type="GO" id="GO:0005737">
    <property type="term" value="C:cytoplasm"/>
    <property type="evidence" value="ECO:0007669"/>
    <property type="project" value="UniProtKB-SubCell"/>
</dbReference>
<evidence type="ECO:0000256" key="5">
    <source>
        <dbReference type="ARBA" id="ARBA00023203"/>
    </source>
</evidence>
<evidence type="ECO:0000256" key="4">
    <source>
        <dbReference type="ARBA" id="ARBA00022737"/>
    </source>
</evidence>
<protein>
    <recommendedName>
        <fullName evidence="11">Unconventional myosin-XV</fullName>
    </recommendedName>
</protein>
<comment type="similarity">
    <text evidence="2">Belongs to the TRAFAC class myosin-kinesin ATPase superfamily. Myosin family.</text>
</comment>
<evidence type="ECO:0000256" key="2">
    <source>
        <dbReference type="ARBA" id="ARBA00008314"/>
    </source>
</evidence>
<evidence type="ECO:0000256" key="3">
    <source>
        <dbReference type="ARBA" id="ARBA00022490"/>
    </source>
</evidence>
<organism evidence="9 10">
    <name type="scientific">Artemia franciscana</name>
    <name type="common">Brine shrimp</name>
    <name type="synonym">Artemia sanfranciscana</name>
    <dbReference type="NCBI Taxonomy" id="6661"/>
    <lineage>
        <taxon>Eukaryota</taxon>
        <taxon>Metazoa</taxon>
        <taxon>Ecdysozoa</taxon>
        <taxon>Arthropoda</taxon>
        <taxon>Crustacea</taxon>
        <taxon>Branchiopoda</taxon>
        <taxon>Anostraca</taxon>
        <taxon>Artemiidae</taxon>
        <taxon>Artemia</taxon>
    </lineage>
</organism>
<evidence type="ECO:0008006" key="11">
    <source>
        <dbReference type="Google" id="ProtNLM"/>
    </source>
</evidence>
<reference evidence="9" key="1">
    <citation type="submission" date="2023-07" db="EMBL/GenBank/DDBJ databases">
        <title>Chromosome-level genome assembly of Artemia franciscana.</title>
        <authorList>
            <person name="Jo E."/>
        </authorList>
    </citation>
    <scope>NUCLEOTIDE SEQUENCE</scope>
    <source>
        <tissue evidence="9">Whole body</tissue>
    </source>
</reference>
<keyword evidence="10" id="KW-1185">Reference proteome</keyword>
<dbReference type="SMART" id="SM00295">
    <property type="entry name" value="B41"/>
    <property type="match status" value="1"/>
</dbReference>
<dbReference type="InterPro" id="IPR051567">
    <property type="entry name" value="Unconventional_Myosin_ATPase"/>
</dbReference>
<evidence type="ECO:0000259" key="7">
    <source>
        <dbReference type="PROSITE" id="PS50057"/>
    </source>
</evidence>
<keyword evidence="5" id="KW-0009">Actin-binding</keyword>
<dbReference type="Gene3D" id="1.25.40.530">
    <property type="entry name" value="MyTH4 domain"/>
    <property type="match status" value="1"/>
</dbReference>
<dbReference type="Proteomes" id="UP001187531">
    <property type="component" value="Unassembled WGS sequence"/>
</dbReference>
<evidence type="ECO:0000259" key="8">
    <source>
        <dbReference type="PROSITE" id="PS51016"/>
    </source>
</evidence>
<keyword evidence="4" id="KW-0677">Repeat</keyword>
<dbReference type="GO" id="GO:0009887">
    <property type="term" value="P:animal organ morphogenesis"/>
    <property type="evidence" value="ECO:0007669"/>
    <property type="project" value="UniProtKB-ARBA"/>
</dbReference>
<comment type="subcellular location">
    <subcellularLocation>
        <location evidence="1">Cytoplasm</location>
    </subcellularLocation>
</comment>
<dbReference type="InterPro" id="IPR000857">
    <property type="entry name" value="MyTH4_dom"/>
</dbReference>
<dbReference type="CDD" id="cd14473">
    <property type="entry name" value="FERM_B-lobe"/>
    <property type="match status" value="1"/>
</dbReference>
<dbReference type="GO" id="GO:0048731">
    <property type="term" value="P:system development"/>
    <property type="evidence" value="ECO:0007669"/>
    <property type="project" value="UniProtKB-ARBA"/>
</dbReference>
<sequence>MNLLAKNISSKRNVAGDLSDDEIPKLIAWKMKKSPSTYESSRLTSQTSFQKNWAALSSTLRERTLRRRAAITESDTDWGLLTSGNESDDGKAANFREEEETMEVIVRIDPEKIYGNDIKEQCMLSKYKTEGIDINTGTYMNNFFYDGEISTVSTQLGVSSRSNTLNEPSITGAAGENLENNYLHAIKRVSFDNTSLLDINSEGIQYNDDILLLNHNIASKCEKVPEKPAANENTSLIDKDYSGGQRDSGFHSISDTMSFGMEYALRTKNRVQCHSDGVYRQFVTSDEVIDTDFYDDFYYQKESVNKKASGSSDNDNFSRAIDSYFDDIDSENETDHTYEAIGTKRDFDENDLIELCRLAVEILSCSDMKSHKEYTLLSGSLRGKDCHWDNCHRINEGLSQFSGASVESSQATSKTSNASDTESEIYSSSVRNIVSISEGDKSIASSSRSDSSSNLSSSVLELDTNWSLQKEGHSYNSLPNFDNKDLHNLNSDQSIVLPSVSSFQSLTFTEILGTSRGSADLLKLEETSSNCSSTDDGLYNIPNNMPCDISQKSMKRKRRVVFNDQISLFEIETEHKSGNGFKKKEMKKVELPVIEDMRWSDLSDETKTESECETQSCDSSCSCNSSLVEFQTTSVLMRIINSITRCQWIGGNVYDRLNVRDSIQSRKTRRKRLNSYDSGISRSSSESSLDKIGIDWNGSADSNIDIDRTLTILEEKAKLCEEKLFKQLAKSFSEKAVNNQTVTVETQRETKYQKPYSRTVKPEEWIECSEEDLYDTIMEPRMEKEASNWRGGESPTAESPQDSSSSPVSPDDGKHSLLQFALQHFRQNPSDRVGSGDELDKKKKSKKHKEPGADWTWKEQVDMVKFSKVPIAASLLCLDTTELNKLAIECFLAIMKYMGDLPMGKQQSEVDCVYTLLMNCHKHSPLRDEVYCQLMKQTTSNRSARQDSCQRGWRLLCIVAAYFDCSHTLQPYLLKYLESAAYDKRRAYHGTALVCLQNLRKTIRYGGRKNVPSIEEITALTAGRNAKRQIYQLPGGTERIINTKSTTVVQDIIEEICLELNIHSQEEMEEFSLYCIVEGDTFTMPLAREEYILDVTTELHKNEQIFYLIFCRSVWHHSLRLDSPLYVEVAFNQIAPDYLEGLLLVMPGEALSQDTVYDISKIAALLHRAPGLEHMPNMKETKFLLPKPALAVRDIKPPQWVSLVQSSWKEVDSVKPTQAKAQVLEILQKWPLFGSSFFAVKRVAEPGERAEHILALNKRGVHFLDVITHETLIHYPFSEVISTRKVKSEDGALFLDMKCGNLMQQRITRIQTDQAHEISRLIRQYINIEQRQQTEKPKK</sequence>
<evidence type="ECO:0000256" key="6">
    <source>
        <dbReference type="SAM" id="MobiDB-lite"/>
    </source>
</evidence>
<dbReference type="InterPro" id="IPR035963">
    <property type="entry name" value="FERM_2"/>
</dbReference>
<feature type="region of interest" description="Disordered" evidence="6">
    <location>
        <begin position="828"/>
        <end position="854"/>
    </location>
</feature>
<dbReference type="CDD" id="cd13201">
    <property type="entry name" value="FERM_C_MyoXV"/>
    <property type="match status" value="1"/>
</dbReference>
<dbReference type="InterPro" id="IPR019749">
    <property type="entry name" value="Band_41_domain"/>
</dbReference>
<dbReference type="Pfam" id="PF00784">
    <property type="entry name" value="MyTH4"/>
    <property type="match status" value="1"/>
</dbReference>
<feature type="compositionally biased region" description="Low complexity" evidence="6">
    <location>
        <begin position="799"/>
        <end position="810"/>
    </location>
</feature>
<dbReference type="InterPro" id="IPR019748">
    <property type="entry name" value="FERM_central"/>
</dbReference>
<gene>
    <name evidence="9" type="ORF">QYM36_012239</name>
</gene>
<dbReference type="InterPro" id="IPR002404">
    <property type="entry name" value="IRS_PTB"/>
</dbReference>
<dbReference type="PROSITE" id="PS51016">
    <property type="entry name" value="MYTH4"/>
    <property type="match status" value="1"/>
</dbReference>
<dbReference type="PROSITE" id="PS50057">
    <property type="entry name" value="FERM_3"/>
    <property type="match status" value="1"/>
</dbReference>
<dbReference type="Pfam" id="PF02174">
    <property type="entry name" value="IRS"/>
    <property type="match status" value="1"/>
</dbReference>
<feature type="region of interest" description="Disordered" evidence="6">
    <location>
        <begin position="402"/>
        <end position="423"/>
    </location>
</feature>
<dbReference type="InterPro" id="IPR011993">
    <property type="entry name" value="PH-like_dom_sf"/>
</dbReference>
<name>A0AA88HSE0_ARTSF</name>
<accession>A0AA88HSE0</accession>
<dbReference type="PANTHER" id="PTHR22692:SF26">
    <property type="entry name" value="SH3 DOMAIN-CONTAINING PROTEIN"/>
    <property type="match status" value="1"/>
</dbReference>
<dbReference type="InterPro" id="IPR041795">
    <property type="entry name" value="MyoXV_FERM_C"/>
</dbReference>